<evidence type="ECO:0000313" key="8">
    <source>
        <dbReference type="Proteomes" id="UP000078084"/>
    </source>
</evidence>
<dbReference type="InterPro" id="IPR028202">
    <property type="entry name" value="Reductase_C"/>
</dbReference>
<dbReference type="EMBL" id="LBNE01000002">
    <property type="protein sequence ID" value="KKO72457.1"/>
    <property type="molecule type" value="Genomic_DNA"/>
</dbReference>
<evidence type="ECO:0000256" key="1">
    <source>
        <dbReference type="ARBA" id="ARBA00001974"/>
    </source>
</evidence>
<evidence type="ECO:0000259" key="5">
    <source>
        <dbReference type="Pfam" id="PF07992"/>
    </source>
</evidence>
<keyword evidence="4" id="KW-0560">Oxidoreductase</keyword>
<protein>
    <submittedName>
        <fullName evidence="7">Ferredoxin reductase</fullName>
    </submittedName>
</protein>
<keyword evidence="2" id="KW-0285">Flavoprotein</keyword>
<dbReference type="PANTHER" id="PTHR43557">
    <property type="entry name" value="APOPTOSIS-INDUCING FACTOR 1"/>
    <property type="match status" value="1"/>
</dbReference>
<dbReference type="Proteomes" id="UP000078084">
    <property type="component" value="Unassembled WGS sequence"/>
</dbReference>
<dbReference type="AlphaFoldDB" id="A0A171KU90"/>
<dbReference type="GO" id="GO:0016651">
    <property type="term" value="F:oxidoreductase activity, acting on NAD(P)H"/>
    <property type="evidence" value="ECO:0007669"/>
    <property type="project" value="TreeGrafter"/>
</dbReference>
<comment type="cofactor">
    <cofactor evidence="1">
        <name>FAD</name>
        <dbReference type="ChEBI" id="CHEBI:57692"/>
    </cofactor>
</comment>
<dbReference type="PANTHER" id="PTHR43557:SF2">
    <property type="entry name" value="RIESKE DOMAIN-CONTAINING PROTEIN-RELATED"/>
    <property type="match status" value="1"/>
</dbReference>
<dbReference type="OrthoDB" id="9769238at2"/>
<feature type="domain" description="FAD/NAD(P)-binding" evidence="5">
    <location>
        <begin position="9"/>
        <end position="304"/>
    </location>
</feature>
<proteinExistence type="predicted"/>
<dbReference type="InterPro" id="IPR036188">
    <property type="entry name" value="FAD/NAD-bd_sf"/>
</dbReference>
<evidence type="ECO:0000259" key="6">
    <source>
        <dbReference type="Pfam" id="PF14759"/>
    </source>
</evidence>
<comment type="caution">
    <text evidence="7">The sequence shown here is derived from an EMBL/GenBank/DDBJ whole genome shotgun (WGS) entry which is preliminary data.</text>
</comment>
<dbReference type="SUPFAM" id="SSF51905">
    <property type="entry name" value="FAD/NAD(P)-binding domain"/>
    <property type="match status" value="2"/>
</dbReference>
<dbReference type="GO" id="GO:0005737">
    <property type="term" value="C:cytoplasm"/>
    <property type="evidence" value="ECO:0007669"/>
    <property type="project" value="TreeGrafter"/>
</dbReference>
<reference evidence="7 8" key="1">
    <citation type="submission" date="2015-04" db="EMBL/GenBank/DDBJ databases">
        <title>Genome sequence of Kerstersia gyiorum CG1.</title>
        <authorList>
            <person name="Greninger A.L."/>
            <person name="Kozyreva V."/>
            <person name="Chaturvedi V."/>
        </authorList>
    </citation>
    <scope>NUCLEOTIDE SEQUENCE [LARGE SCALE GENOMIC DNA]</scope>
    <source>
        <strain evidence="7 8">CG1</strain>
    </source>
</reference>
<sequence>MNTPANETIIIVGGGHAAAQLCASLSQAGLASQTTLICEEPLLPYHRPPLSKAFLKAAEEQPMPHRPADWYEQAGIQVLTGDGVAAIDRTQKHVRLQSGRELPWSRLVLATGTRARTLPELDTTLSNVTSLRHAADAERLRALLADAQRVVILGGGFIGLEIAATAHAQGKQVIVLEAAPRLMGRAASPELSEHVLHSHRNNGLDVRTGLSASGFETQDGKVTALIAGGERLPLDLLVLGIGAVPETTLAEAAGLACKDGVIVDAYMRTSDADILAIGDCTRFDEAYTGRQLRLESVQNANDQAKTACATLTGTPAPHRALPWFWSEQGSMRLQMAGLPPAAGTAGQLIVRRQGAKPESFSLFHYVDDKLVCVESVNAPLDHVTSRKLLELGISPAPEAVADAGVALKSFVPTPAPAPAA</sequence>
<dbReference type="PATRIC" id="fig|206506.3.peg.1115"/>
<dbReference type="Gene3D" id="3.30.390.30">
    <property type="match status" value="1"/>
</dbReference>
<keyword evidence="8" id="KW-1185">Reference proteome</keyword>
<dbReference type="InterPro" id="IPR016156">
    <property type="entry name" value="FAD/NAD-linked_Rdtase_dimer_sf"/>
</dbReference>
<name>A0A171KU90_9BURK</name>
<dbReference type="Gene3D" id="3.50.50.60">
    <property type="entry name" value="FAD/NAD(P)-binding domain"/>
    <property type="match status" value="2"/>
</dbReference>
<dbReference type="Pfam" id="PF14759">
    <property type="entry name" value="Reductase_C"/>
    <property type="match status" value="1"/>
</dbReference>
<dbReference type="Pfam" id="PF07992">
    <property type="entry name" value="Pyr_redox_2"/>
    <property type="match status" value="1"/>
</dbReference>
<dbReference type="PRINTS" id="PR00368">
    <property type="entry name" value="FADPNR"/>
</dbReference>
<evidence type="ECO:0000313" key="7">
    <source>
        <dbReference type="EMBL" id="KKO72457.1"/>
    </source>
</evidence>
<keyword evidence="3" id="KW-0274">FAD</keyword>
<organism evidence="7 8">
    <name type="scientific">Kerstersia gyiorum</name>
    <dbReference type="NCBI Taxonomy" id="206506"/>
    <lineage>
        <taxon>Bacteria</taxon>
        <taxon>Pseudomonadati</taxon>
        <taxon>Pseudomonadota</taxon>
        <taxon>Betaproteobacteria</taxon>
        <taxon>Burkholderiales</taxon>
        <taxon>Alcaligenaceae</taxon>
        <taxon>Kerstersia</taxon>
    </lineage>
</organism>
<accession>A0A171KU90</accession>
<dbReference type="GeneID" id="99726221"/>
<dbReference type="RefSeq" id="WP_068368464.1">
    <property type="nucleotide sequence ID" value="NZ_CP033936.1"/>
</dbReference>
<dbReference type="InterPro" id="IPR023753">
    <property type="entry name" value="FAD/NAD-binding_dom"/>
</dbReference>
<feature type="domain" description="Reductase C-terminal" evidence="6">
    <location>
        <begin position="323"/>
        <end position="410"/>
    </location>
</feature>
<evidence type="ECO:0000256" key="3">
    <source>
        <dbReference type="ARBA" id="ARBA00022827"/>
    </source>
</evidence>
<dbReference type="STRING" id="206506.AAV32_05200"/>
<dbReference type="SUPFAM" id="SSF55424">
    <property type="entry name" value="FAD/NAD-linked reductases, dimerisation (C-terminal) domain"/>
    <property type="match status" value="1"/>
</dbReference>
<dbReference type="PRINTS" id="PR00411">
    <property type="entry name" value="PNDRDTASEI"/>
</dbReference>
<evidence type="ECO:0000256" key="2">
    <source>
        <dbReference type="ARBA" id="ARBA00022630"/>
    </source>
</evidence>
<dbReference type="InterPro" id="IPR050446">
    <property type="entry name" value="FAD-oxidoreductase/Apoptosis"/>
</dbReference>
<evidence type="ECO:0000256" key="4">
    <source>
        <dbReference type="ARBA" id="ARBA00023002"/>
    </source>
</evidence>
<gene>
    <name evidence="7" type="ORF">AAV32_05200</name>
</gene>